<dbReference type="Gene3D" id="2.60.120.260">
    <property type="entry name" value="Galactose-binding domain-like"/>
    <property type="match status" value="3"/>
</dbReference>
<evidence type="ECO:0000313" key="7">
    <source>
        <dbReference type="EMBL" id="MBU9728773.1"/>
    </source>
</evidence>
<evidence type="ECO:0000256" key="4">
    <source>
        <dbReference type="SAM" id="Phobius"/>
    </source>
</evidence>
<dbReference type="InterPro" id="IPR003343">
    <property type="entry name" value="Big_2"/>
</dbReference>
<keyword evidence="4" id="KW-0472">Membrane</keyword>
<comment type="caution">
    <text evidence="7">The sequence shown here is derived from an EMBL/GenBank/DDBJ whole genome shotgun (WGS) entry which is preliminary data.</text>
</comment>
<keyword evidence="8" id="KW-1185">Reference proteome</keyword>
<evidence type="ECO:0000259" key="6">
    <source>
        <dbReference type="PROSITE" id="PS50022"/>
    </source>
</evidence>
<keyword evidence="5" id="KW-0732">Signal</keyword>
<keyword evidence="2" id="KW-0175">Coiled coil</keyword>
<dbReference type="PROSITE" id="PS50022">
    <property type="entry name" value="FA58C_3"/>
    <property type="match status" value="1"/>
</dbReference>
<evidence type="ECO:0000256" key="5">
    <source>
        <dbReference type="SAM" id="SignalP"/>
    </source>
</evidence>
<dbReference type="SUPFAM" id="SSF49785">
    <property type="entry name" value="Galactose-binding domain-like"/>
    <property type="match status" value="1"/>
</dbReference>
<feature type="chain" id="PRO_5046582648" evidence="5">
    <location>
        <begin position="28"/>
        <end position="2198"/>
    </location>
</feature>
<dbReference type="Gene3D" id="1.20.1270.90">
    <property type="entry name" value="AF1782-like"/>
    <property type="match status" value="3"/>
</dbReference>
<evidence type="ECO:0000313" key="8">
    <source>
        <dbReference type="Proteomes" id="UP001314681"/>
    </source>
</evidence>
<feature type="signal peptide" evidence="5">
    <location>
        <begin position="1"/>
        <end position="27"/>
    </location>
</feature>
<keyword evidence="1" id="KW-0378">Hydrolase</keyword>
<dbReference type="InterPro" id="IPR017853">
    <property type="entry name" value="GH"/>
</dbReference>
<dbReference type="Pfam" id="PF02368">
    <property type="entry name" value="Big_2"/>
    <property type="match status" value="1"/>
</dbReference>
<dbReference type="RefSeq" id="WP_238727510.1">
    <property type="nucleotide sequence ID" value="NZ_JAHQCX010000023.1"/>
</dbReference>
<feature type="compositionally biased region" description="Basic and acidic residues" evidence="3">
    <location>
        <begin position="2135"/>
        <end position="2153"/>
    </location>
</feature>
<name>A0ABS6KE54_9FIRM</name>
<dbReference type="SMART" id="SM00635">
    <property type="entry name" value="BID_2"/>
    <property type="match status" value="2"/>
</dbReference>
<dbReference type="Proteomes" id="UP001314681">
    <property type="component" value="Unassembled WGS sequence"/>
</dbReference>
<dbReference type="SUPFAM" id="SSF49373">
    <property type="entry name" value="Invasin/intimin cell-adhesion fragments"/>
    <property type="match status" value="2"/>
</dbReference>
<dbReference type="Pfam" id="PF00754">
    <property type="entry name" value="F5_F8_type_C"/>
    <property type="match status" value="1"/>
</dbReference>
<sequence>MRKKCKSILAGILSAVMIIGTGGTAAAAGTQPAARAAGGNIVVDYNTSIGTGTPELFGGVGTPAKDQSDAWSKLAGAMGIKLVKVDVDLSALFPDNADTMNTEAYENLAHVAGSILTSVRGSGMKAMLEFTNLPSWMDADGNGMYDSGKVDDYKKMIRKFLGDIKTGYEDIISHVEIAPPVGLSDADFTEMYYTTAREVRDVLPTVKIGGFGYSLRDKNDTLPANVKAALSHKKEESDQTLLQYVSLRGYSAQPTDGNSSKDIFGEFKAGRKAIRKALSNQDLPLYMTGWSTAARDAASADSKVTGAEGIKYHTSALFKAMRDGWNVVLFDGTVSSADQPGSYTYTLDAENNAALNPFAKVYNLLGNKLGLNAGDFKVVSTDMGSSWPVDDSIAMVNSQNKAIMLLTNFSAAKNDVGIELKNVPYEDGEVELELYVASADDDGSSPQQTVNAQVTNGIITAAIPAIPAGCAMGLVVKGGNQKSLPAQTMYEFESQDNHFGGNMEIGWTTGASFNRTVSGFGGEDNFVTLRKVAADGAGTYTAHLYAASRNSNIMVSVNGNAPVTVNGSAVSLSHPVDFEVTLEAGGGNTIQVYTAGGELKPDKLVLEAKDVQLSIGLQNLYQLEKLADGSYVLPLKKTDFTVDARIFPESSAAGRQVRFESSDPAVVVVDAESGLLTPKKIGKCSITAKIDGTDPPVTNSFDVTVKNSVSSVTVTPATLNLKQGNTASLTAEILPADAENKNITWTSSNPAIVEITAQDNVSASIRAAAESGTATVTATTEDGGKTSGCTVTVVKPVPGGSVSIDYGNTISTGHPGIFGVTHYPSVNTKDSDIGDHSQVWPMLTNQAGVRFMRADARFQEILPIWTKTPDTNWQRPSSYHPDQPNYVKSDYYYVTGPDGQQRKFTLDGYKEDMAYYKANGEYLNGLSNPENWNTGRLMSWVNAANAQNYEVMVMTFQIPEWLSAGEVVPGDPHTKKVCNGAPKDWAVYRDIVKKVYFMLRDKIDYYEFLNEPHWYIPTHGDQRDPNGVAYTGGNIVNDIAADQFYQAIDAIYEAEAELTGNPDAKPKVKLGGGADDSWGGNYGVLGTLLSDKYSKWTDRIEFVSIHKYGDRPANQNDGNGGANSRNLKYWLRQKTGKDIPLFLNEYNISTGQPANETYGYKSVGWHAKNLIDMMVDGYTGGGYYTCYPADVPMDDYEASSGWVERGKGMYTWNNGDPYLANFTKTWGMLSVKLGLGDGDYAVKSTGINGSMSHAVGAVNTDGDAVAFINNYSAKSYDNVDVNMKNVPYAADSQVTAEIYRTTYDKEEAPLTVETSVAADGSVTVEIPEIPSWAVAGIVLSGTQEQKEDKTYEFESYRNTLSGTAQINKESNASNGRLVTGAFGETNSVTISVGKDSAGMTKLELNYAANTDSTLTYVIGEQAKTVDLPAKALVPAAAQTKVEIMETLPAGKTAIRFYVSEGEASLDSIVRCDIDKKALQALTDLPFTEDGYTDKSWADYAAAKAEANRVLNDDGATVQEVQDAYEALSNAIDGLVVMVNLGELVTAMEGKLSQIGDYSTASWSAFAVSLNRAQNVLADIQATQEEQIEAYRNLEAAANGLVTVSQDANKSLIEGKMPASNTNITRPEKATDGDTGTSDSGENFTQLSAGEETGGSDNGYSTWQDVYLQYDFGAEYLVNKVEVYRTIYSNGGYIRWKNCKVELSADADFTEGTVTVLASYETLQTEAGQTTPQDLTADPPVKARYIRVTGRGHQGSWGGFSNKVNISEIQVFGTFVPTKDELSAALDAARALDKNDYTANTWNELEALFPAAEGVINKDDATQAEINTAAADLAMAVDGLRKKADTNALKDQIQKLSDKMALASWNLLSAAQQQKYDDLLTEATNLSNDGEALQTDVDNMKTKVENGVTELAELYRQAEEEAAKEAQRQILSDYINEVGGTDLSVYTQETAQAFSKALQSAKDTLAAGTTKEEFRAAYESLKAAYDALAKPEPADPERKIQLDSLKIEIAEAQNKDFMGYTEESVQALRNTLTIVQGVLDDPASTTADLKAARGRLNAAVAALIKKGPNRDEYKKSIADEIAKAEAKDLKGYTAQSVQAFKDALIYAKAVLNNQEASEADYKEALAKLKDASAALRKTEQDKQDNNTDQNKDSDGGIGDSISQAADTGDPAQPIILAVIMLISLAAGMVLLLRKRRREE</sequence>
<dbReference type="SUPFAM" id="SSF51445">
    <property type="entry name" value="(Trans)glycosidases"/>
    <property type="match status" value="2"/>
</dbReference>
<reference evidence="7 8" key="1">
    <citation type="submission" date="2021-06" db="EMBL/GenBank/DDBJ databases">
        <title>Description of novel taxa of the family Lachnospiraceae.</title>
        <authorList>
            <person name="Chaplin A.V."/>
            <person name="Sokolova S.R."/>
            <person name="Pikina A.P."/>
            <person name="Korzhanova M."/>
            <person name="Belova V."/>
            <person name="Korostin D."/>
            <person name="Efimov B.A."/>
        </authorList>
    </citation>
    <scope>NUCLEOTIDE SEQUENCE [LARGE SCALE GENOMIC DNA]</scope>
    <source>
        <strain evidence="7 8">ASD4241</strain>
    </source>
</reference>
<evidence type="ECO:0000256" key="3">
    <source>
        <dbReference type="SAM" id="MobiDB-lite"/>
    </source>
</evidence>
<proteinExistence type="predicted"/>
<gene>
    <name evidence="7" type="ORF">KTH90_22535</name>
</gene>
<dbReference type="Gene3D" id="1.20.1270.70">
    <property type="entry name" value="Designed single chain three-helix bundle"/>
    <property type="match status" value="3"/>
</dbReference>
<keyword evidence="4" id="KW-0812">Transmembrane</keyword>
<dbReference type="EMBL" id="JAHQCX010000023">
    <property type="protein sequence ID" value="MBU9728773.1"/>
    <property type="molecule type" value="Genomic_DNA"/>
</dbReference>
<feature type="region of interest" description="Disordered" evidence="3">
    <location>
        <begin position="1615"/>
        <end position="1655"/>
    </location>
</feature>
<protein>
    <submittedName>
        <fullName evidence="7">FIVAR domain-containing protein</fullName>
    </submittedName>
</protein>
<feature type="transmembrane region" description="Helical" evidence="4">
    <location>
        <begin position="2173"/>
        <end position="2191"/>
    </location>
</feature>
<dbReference type="InterPro" id="IPR000421">
    <property type="entry name" value="FA58C"/>
</dbReference>
<feature type="domain" description="F5/8 type C" evidence="6">
    <location>
        <begin position="1604"/>
        <end position="1773"/>
    </location>
</feature>
<keyword evidence="1" id="KW-0326">Glycosidase</keyword>
<dbReference type="Gene3D" id="2.60.40.1080">
    <property type="match status" value="2"/>
</dbReference>
<feature type="coiled-coil region" evidence="2">
    <location>
        <begin position="1900"/>
        <end position="1927"/>
    </location>
</feature>
<dbReference type="Pfam" id="PF07554">
    <property type="entry name" value="FIVAR"/>
    <property type="match status" value="6"/>
</dbReference>
<feature type="compositionally biased region" description="Polar residues" evidence="3">
    <location>
        <begin position="1633"/>
        <end position="1647"/>
    </location>
</feature>
<evidence type="ECO:0000256" key="2">
    <source>
        <dbReference type="SAM" id="Coils"/>
    </source>
</evidence>
<evidence type="ECO:0000256" key="1">
    <source>
        <dbReference type="ARBA" id="ARBA00023295"/>
    </source>
</evidence>
<keyword evidence="4" id="KW-1133">Transmembrane helix</keyword>
<dbReference type="InterPro" id="IPR008964">
    <property type="entry name" value="Invasin/intimin_cell_adhesion"/>
</dbReference>
<dbReference type="Gene3D" id="3.20.20.80">
    <property type="entry name" value="Glycosidases"/>
    <property type="match status" value="2"/>
</dbReference>
<feature type="region of interest" description="Disordered" evidence="3">
    <location>
        <begin position="2135"/>
        <end position="2164"/>
    </location>
</feature>
<dbReference type="InterPro" id="IPR008979">
    <property type="entry name" value="Galactose-bd-like_sf"/>
</dbReference>
<accession>A0ABS6KE54</accession>
<organism evidence="7 8">
    <name type="scientific">Diplocloster modestus</name>
    <dbReference type="NCBI Taxonomy" id="2850322"/>
    <lineage>
        <taxon>Bacteria</taxon>
        <taxon>Bacillati</taxon>
        <taxon>Bacillota</taxon>
        <taxon>Clostridia</taxon>
        <taxon>Lachnospirales</taxon>
        <taxon>Lachnospiraceae</taxon>
        <taxon>Diplocloster</taxon>
    </lineage>
</organism>